<dbReference type="PANTHER" id="PTHR10924">
    <property type="entry name" value="MAJOR FACILITATOR SUPERFAMILY PROTEIN-RELATED"/>
    <property type="match status" value="1"/>
</dbReference>
<feature type="transmembrane region" description="Helical" evidence="5">
    <location>
        <begin position="62"/>
        <end position="82"/>
    </location>
</feature>
<keyword evidence="7" id="KW-1185">Reference proteome</keyword>
<feature type="transmembrane region" description="Helical" evidence="5">
    <location>
        <begin position="451"/>
        <end position="469"/>
    </location>
</feature>
<dbReference type="SUPFAM" id="SSF103473">
    <property type="entry name" value="MFS general substrate transporter"/>
    <property type="match status" value="1"/>
</dbReference>
<sequence length="495" mass="54051">MLWPKQQNLFPLTMPEKSPITEQETKESFIELHQINTTFLDTAPTLSSDSNNVVYRLYKRRFVGLVGLFIMNIITAMSWPWFGPISNNMVKEFGFTLDQVNWLGNIVSLMYMPVALMVPIVVSKYGMRRCCDIGAVTLLLSAWLRFSGTAKTLSRTESYALIILGQFFASIAQPIFQIMGPVYSERWFDLKGRTTATMIVAISNPLGGAVGQLLSPLVGDTRRSILILGILSTAVVPFVFLVRDSPPIPPTFAGSKPSETLLSLLRAMSGLPTSPNARMTIRERVDFGIVSILFGTLVAGANTFAVLSAQVMQPAGYSADESGFMGACLLLSGIVAAIITAPLFDRVFTHHLALTAKILVPILAGAWLSLIWAVKPNNTGGLFAIMALIGICSVVILPVGLELGCELTRNANASSALLWFSGNLCAFVFILSEGALRASPKADPPLNMRRALIFNGTIIMISAASVLFLQGRQARKELDEQKVQRSLEIRRMEQP</sequence>
<dbReference type="EMBL" id="MU150250">
    <property type="protein sequence ID" value="KAF9464950.1"/>
    <property type="molecule type" value="Genomic_DNA"/>
</dbReference>
<feature type="transmembrane region" description="Helical" evidence="5">
    <location>
        <begin position="380"/>
        <end position="401"/>
    </location>
</feature>
<reference evidence="6" key="1">
    <citation type="submission" date="2020-11" db="EMBL/GenBank/DDBJ databases">
        <authorList>
            <consortium name="DOE Joint Genome Institute"/>
            <person name="Ahrendt S."/>
            <person name="Riley R."/>
            <person name="Andreopoulos W."/>
            <person name="Labutti K."/>
            <person name="Pangilinan J."/>
            <person name="Ruiz-Duenas F.J."/>
            <person name="Barrasa J.M."/>
            <person name="Sanchez-Garcia M."/>
            <person name="Camarero S."/>
            <person name="Miyauchi S."/>
            <person name="Serrano A."/>
            <person name="Linde D."/>
            <person name="Babiker R."/>
            <person name="Drula E."/>
            <person name="Ayuso-Fernandez I."/>
            <person name="Pacheco R."/>
            <person name="Padilla G."/>
            <person name="Ferreira P."/>
            <person name="Barriuso J."/>
            <person name="Kellner H."/>
            <person name="Castanera R."/>
            <person name="Alfaro M."/>
            <person name="Ramirez L."/>
            <person name="Pisabarro A.G."/>
            <person name="Kuo A."/>
            <person name="Tritt A."/>
            <person name="Lipzen A."/>
            <person name="He G."/>
            <person name="Yan M."/>
            <person name="Ng V."/>
            <person name="Cullen D."/>
            <person name="Martin F."/>
            <person name="Rosso M.-N."/>
            <person name="Henrissat B."/>
            <person name="Hibbett D."/>
            <person name="Martinez A.T."/>
            <person name="Grigoriev I.V."/>
        </authorList>
    </citation>
    <scope>NUCLEOTIDE SEQUENCE</scope>
    <source>
        <strain evidence="6">CBS 247.69</strain>
    </source>
</reference>
<evidence type="ECO:0000256" key="2">
    <source>
        <dbReference type="ARBA" id="ARBA00022692"/>
    </source>
</evidence>
<keyword evidence="2 5" id="KW-0812">Transmembrane</keyword>
<evidence type="ECO:0000313" key="7">
    <source>
        <dbReference type="Proteomes" id="UP000807353"/>
    </source>
</evidence>
<accession>A0A9P6CK35</accession>
<feature type="transmembrane region" description="Helical" evidence="5">
    <location>
        <begin position="413"/>
        <end position="431"/>
    </location>
</feature>
<dbReference type="PANTHER" id="PTHR10924:SF6">
    <property type="entry name" value="SOLUTE CARRIER FAMILY 49 MEMBER A3"/>
    <property type="match status" value="1"/>
</dbReference>
<dbReference type="Pfam" id="PF07690">
    <property type="entry name" value="MFS_1"/>
    <property type="match status" value="1"/>
</dbReference>
<dbReference type="InterPro" id="IPR049680">
    <property type="entry name" value="FLVCR1-2_SLC49-like"/>
</dbReference>
<feature type="transmembrane region" description="Helical" evidence="5">
    <location>
        <begin position="287"/>
        <end position="312"/>
    </location>
</feature>
<evidence type="ECO:0000256" key="1">
    <source>
        <dbReference type="ARBA" id="ARBA00004141"/>
    </source>
</evidence>
<comment type="subcellular location">
    <subcellularLocation>
        <location evidence="1">Membrane</location>
        <topology evidence="1">Multi-pass membrane protein</topology>
    </subcellularLocation>
</comment>
<evidence type="ECO:0000256" key="5">
    <source>
        <dbReference type="SAM" id="Phobius"/>
    </source>
</evidence>
<comment type="caution">
    <text evidence="6">The sequence shown here is derived from an EMBL/GenBank/DDBJ whole genome shotgun (WGS) entry which is preliminary data.</text>
</comment>
<feature type="transmembrane region" description="Helical" evidence="5">
    <location>
        <begin position="224"/>
        <end position="242"/>
    </location>
</feature>
<dbReference type="OrthoDB" id="422206at2759"/>
<keyword evidence="4 5" id="KW-0472">Membrane</keyword>
<gene>
    <name evidence="6" type="ORF">BDZ94DRAFT_1254927</name>
</gene>
<dbReference type="InterPro" id="IPR011701">
    <property type="entry name" value="MFS"/>
</dbReference>
<evidence type="ECO:0000313" key="6">
    <source>
        <dbReference type="EMBL" id="KAF9464950.1"/>
    </source>
</evidence>
<feature type="transmembrane region" description="Helical" evidence="5">
    <location>
        <begin position="158"/>
        <end position="176"/>
    </location>
</feature>
<dbReference type="Gene3D" id="1.20.1250.20">
    <property type="entry name" value="MFS general substrate transporter like domains"/>
    <property type="match status" value="2"/>
</dbReference>
<organism evidence="6 7">
    <name type="scientific">Collybia nuda</name>
    <dbReference type="NCBI Taxonomy" id="64659"/>
    <lineage>
        <taxon>Eukaryota</taxon>
        <taxon>Fungi</taxon>
        <taxon>Dikarya</taxon>
        <taxon>Basidiomycota</taxon>
        <taxon>Agaricomycotina</taxon>
        <taxon>Agaricomycetes</taxon>
        <taxon>Agaricomycetidae</taxon>
        <taxon>Agaricales</taxon>
        <taxon>Tricholomatineae</taxon>
        <taxon>Clitocybaceae</taxon>
        <taxon>Collybia</taxon>
    </lineage>
</organism>
<feature type="transmembrane region" description="Helical" evidence="5">
    <location>
        <begin position="356"/>
        <end position="374"/>
    </location>
</feature>
<keyword evidence="3 5" id="KW-1133">Transmembrane helix</keyword>
<dbReference type="Proteomes" id="UP000807353">
    <property type="component" value="Unassembled WGS sequence"/>
</dbReference>
<dbReference type="GO" id="GO:0022857">
    <property type="term" value="F:transmembrane transporter activity"/>
    <property type="evidence" value="ECO:0007669"/>
    <property type="project" value="InterPro"/>
</dbReference>
<evidence type="ECO:0000256" key="3">
    <source>
        <dbReference type="ARBA" id="ARBA00022989"/>
    </source>
</evidence>
<evidence type="ECO:0000256" key="4">
    <source>
        <dbReference type="ARBA" id="ARBA00023136"/>
    </source>
</evidence>
<dbReference type="InterPro" id="IPR036259">
    <property type="entry name" value="MFS_trans_sf"/>
</dbReference>
<proteinExistence type="predicted"/>
<name>A0A9P6CK35_9AGAR</name>
<dbReference type="AlphaFoldDB" id="A0A9P6CK35"/>
<protein>
    <submittedName>
        <fullName evidence="6">Major facilitator superfamily domain-containing protein</fullName>
    </submittedName>
</protein>
<feature type="transmembrane region" description="Helical" evidence="5">
    <location>
        <begin position="102"/>
        <end position="122"/>
    </location>
</feature>
<dbReference type="GO" id="GO:0016020">
    <property type="term" value="C:membrane"/>
    <property type="evidence" value="ECO:0007669"/>
    <property type="project" value="UniProtKB-SubCell"/>
</dbReference>
<feature type="transmembrane region" description="Helical" evidence="5">
    <location>
        <begin position="324"/>
        <end position="344"/>
    </location>
</feature>